<keyword evidence="1" id="KW-0805">Transcription regulation</keyword>
<evidence type="ECO:0000256" key="2">
    <source>
        <dbReference type="ARBA" id="ARBA00023125"/>
    </source>
</evidence>
<accession>A0A3R9QQD2</accession>
<dbReference type="EMBL" id="RBVX01000001">
    <property type="protein sequence ID" value="RSL35258.1"/>
    <property type="molecule type" value="Genomic_DNA"/>
</dbReference>
<dbReference type="AlphaFoldDB" id="A0A3R9QQD2"/>
<dbReference type="Pfam" id="PF00392">
    <property type="entry name" value="GntR"/>
    <property type="match status" value="1"/>
</dbReference>
<sequence length="132" mass="15311">MFWTIFGGGFMNINHLTNKDTKSMRSEVYASLRQEIMALQLEPGRSISENEISKRLEVSRTPVREAFLRLSQDDLITVYPQKTSIVSLIDLDHLEETRFMREHLEVAVTKLACDIFQKKYSTTSGYCRTTKK</sequence>
<dbReference type="Proteomes" id="UP000275076">
    <property type="component" value="Unassembled WGS sequence"/>
</dbReference>
<dbReference type="OrthoDB" id="574518at2"/>
<dbReference type="CDD" id="cd07377">
    <property type="entry name" value="WHTH_GntR"/>
    <property type="match status" value="1"/>
</dbReference>
<dbReference type="PANTHER" id="PTHR43537:SF5">
    <property type="entry name" value="UXU OPERON TRANSCRIPTIONAL REGULATOR"/>
    <property type="match status" value="1"/>
</dbReference>
<gene>
    <name evidence="5" type="ORF">D7Z54_01440</name>
</gene>
<comment type="caution">
    <text evidence="5">The sequence shown here is derived from an EMBL/GenBank/DDBJ whole genome shotgun (WGS) entry which is preliminary data.</text>
</comment>
<evidence type="ECO:0000256" key="3">
    <source>
        <dbReference type="ARBA" id="ARBA00023163"/>
    </source>
</evidence>
<proteinExistence type="predicted"/>
<dbReference type="InterPro" id="IPR000524">
    <property type="entry name" value="Tscrpt_reg_HTH_GntR"/>
</dbReference>
<evidence type="ECO:0000313" key="5">
    <source>
        <dbReference type="EMBL" id="RSL35258.1"/>
    </source>
</evidence>
<dbReference type="SUPFAM" id="SSF46785">
    <property type="entry name" value="Winged helix' DNA-binding domain"/>
    <property type="match status" value="1"/>
</dbReference>
<evidence type="ECO:0000259" key="4">
    <source>
        <dbReference type="PROSITE" id="PS50949"/>
    </source>
</evidence>
<dbReference type="Gene3D" id="1.10.10.10">
    <property type="entry name" value="Winged helix-like DNA-binding domain superfamily/Winged helix DNA-binding domain"/>
    <property type="match status" value="1"/>
</dbReference>
<name>A0A3R9QQD2_9BACI</name>
<keyword evidence="6" id="KW-1185">Reference proteome</keyword>
<dbReference type="GO" id="GO:0003677">
    <property type="term" value="F:DNA binding"/>
    <property type="evidence" value="ECO:0007669"/>
    <property type="project" value="UniProtKB-KW"/>
</dbReference>
<dbReference type="InterPro" id="IPR036390">
    <property type="entry name" value="WH_DNA-bd_sf"/>
</dbReference>
<organism evidence="5 6">
    <name type="scientific">Salibacterium salarium</name>
    <dbReference type="NCBI Taxonomy" id="284579"/>
    <lineage>
        <taxon>Bacteria</taxon>
        <taxon>Bacillati</taxon>
        <taxon>Bacillota</taxon>
        <taxon>Bacilli</taxon>
        <taxon>Bacillales</taxon>
        <taxon>Bacillaceae</taxon>
    </lineage>
</organism>
<dbReference type="GO" id="GO:0003700">
    <property type="term" value="F:DNA-binding transcription factor activity"/>
    <property type="evidence" value="ECO:0007669"/>
    <property type="project" value="InterPro"/>
</dbReference>
<keyword evidence="3" id="KW-0804">Transcription</keyword>
<evidence type="ECO:0000313" key="6">
    <source>
        <dbReference type="Proteomes" id="UP000275076"/>
    </source>
</evidence>
<reference evidence="5 6" key="1">
    <citation type="submission" date="2018-10" db="EMBL/GenBank/DDBJ databases">
        <title>Draft genome sequence of Bacillus salarius IM0101, isolated from a hypersaline soil in Inner Mongolia, China.</title>
        <authorList>
            <person name="Yamprayoonswat W."/>
            <person name="Boonvisut S."/>
            <person name="Jumpathong W."/>
            <person name="Sittihan S."/>
            <person name="Ruangsuj P."/>
            <person name="Wanthongcharoen S."/>
            <person name="Thongpramul N."/>
            <person name="Pimmason S."/>
            <person name="Yu B."/>
            <person name="Yasawong M."/>
        </authorList>
    </citation>
    <scope>NUCLEOTIDE SEQUENCE [LARGE SCALE GENOMIC DNA]</scope>
    <source>
        <strain evidence="5 6">IM0101</strain>
    </source>
</reference>
<feature type="domain" description="HTH gntR-type" evidence="4">
    <location>
        <begin position="22"/>
        <end position="89"/>
    </location>
</feature>
<keyword evidence="2" id="KW-0238">DNA-binding</keyword>
<protein>
    <submittedName>
        <fullName evidence="5">GntR family transcriptional regulator</fullName>
    </submittedName>
</protein>
<dbReference type="PANTHER" id="PTHR43537">
    <property type="entry name" value="TRANSCRIPTIONAL REGULATOR, GNTR FAMILY"/>
    <property type="match status" value="1"/>
</dbReference>
<dbReference type="PROSITE" id="PS50949">
    <property type="entry name" value="HTH_GNTR"/>
    <property type="match status" value="1"/>
</dbReference>
<evidence type="ECO:0000256" key="1">
    <source>
        <dbReference type="ARBA" id="ARBA00023015"/>
    </source>
</evidence>
<dbReference type="InterPro" id="IPR036388">
    <property type="entry name" value="WH-like_DNA-bd_sf"/>
</dbReference>
<dbReference type="SMART" id="SM00345">
    <property type="entry name" value="HTH_GNTR"/>
    <property type="match status" value="1"/>
</dbReference>